<name>A0A564ZIH9_9BACT</name>
<gene>
    <name evidence="1" type="ORF">MELA_01536</name>
</gene>
<protein>
    <submittedName>
        <fullName evidence="1">Uncharacterized protein</fullName>
    </submittedName>
</protein>
<dbReference type="EMBL" id="CABIKM010000022">
    <property type="protein sequence ID" value="VUZ85160.1"/>
    <property type="molecule type" value="Genomic_DNA"/>
</dbReference>
<proteinExistence type="predicted"/>
<reference evidence="1 2" key="1">
    <citation type="submission" date="2019-07" db="EMBL/GenBank/DDBJ databases">
        <authorList>
            <person name="Cremers G."/>
        </authorList>
    </citation>
    <scope>NUCLEOTIDE SEQUENCE [LARGE SCALE GENOMIC DNA]</scope>
</reference>
<keyword evidence="2" id="KW-1185">Reference proteome</keyword>
<sequence>MTKPDQWPPHKDLFASTLQIDKTQFSRCLEPSFQCAERAVRAHSVQNARVLEQLVRNGHVIGLKRSVGYDQGPIIEFGLVGRNQATTFTGLCTLHDGQIFAPIEKNELNLADPEHCFLLAYRAAFRALHATMEGYLKIQRAYIDRAERGLESKDSPSPASLLTFQRMMISWQTFNYKSLLDAAYAERDFAAMTHDVINFDAELATIAACALFTTDHFHQRNDVLRIHLNVLPIQPTRTVVLFSYLQADASHARASLNRILRSQGSYQRYELSRLILDSCENFVLSPDYFHTWSEKKKRAVQTYFVRTILKSDLHYESSDLYLF</sequence>
<evidence type="ECO:0000313" key="2">
    <source>
        <dbReference type="Proteomes" id="UP000334340"/>
    </source>
</evidence>
<accession>A0A564ZIH9</accession>
<evidence type="ECO:0000313" key="1">
    <source>
        <dbReference type="EMBL" id="VUZ85160.1"/>
    </source>
</evidence>
<organism evidence="1 2">
    <name type="scientific">Candidatus Methylomirabilis lanthanidiphila</name>
    <dbReference type="NCBI Taxonomy" id="2211376"/>
    <lineage>
        <taxon>Bacteria</taxon>
        <taxon>Candidatus Methylomirabilota</taxon>
        <taxon>Candidatus Methylomirabilia</taxon>
        <taxon>Candidatus Methylomirabilales</taxon>
        <taxon>Candidatus Methylomirabilaceae</taxon>
        <taxon>Candidatus Methylomirabilis</taxon>
    </lineage>
</organism>
<dbReference type="Proteomes" id="UP000334340">
    <property type="component" value="Unassembled WGS sequence"/>
</dbReference>
<dbReference type="AlphaFoldDB" id="A0A564ZIH9"/>